<reference evidence="1" key="1">
    <citation type="submission" date="2015-10" db="EMBL/GenBank/DDBJ databases">
        <authorList>
            <person name="Gilbert D.G."/>
        </authorList>
    </citation>
    <scope>NUCLEOTIDE SEQUENCE</scope>
    <source>
        <strain evidence="1">Phyl III-seqv23</strain>
    </source>
</reference>
<accession>A0A0S4TYB1</accession>
<gene>
    <name evidence="1" type="ORF">RUN39_v1_920076</name>
</gene>
<dbReference type="Gene3D" id="3.40.50.300">
    <property type="entry name" value="P-loop containing nucleotide triphosphate hydrolases"/>
    <property type="match status" value="1"/>
</dbReference>
<proteinExistence type="predicted"/>
<dbReference type="SUPFAM" id="SSF52540">
    <property type="entry name" value="P-loop containing nucleoside triphosphate hydrolases"/>
    <property type="match status" value="1"/>
</dbReference>
<evidence type="ECO:0000313" key="1">
    <source>
        <dbReference type="EMBL" id="CUV14661.1"/>
    </source>
</evidence>
<keyword evidence="1" id="KW-0547">Nucleotide-binding</keyword>
<keyword evidence="1" id="KW-0067">ATP-binding</keyword>
<dbReference type="PATRIC" id="fig|305.106.peg.5113"/>
<dbReference type="InterPro" id="IPR027417">
    <property type="entry name" value="P-loop_NTPase"/>
</dbReference>
<name>A0A0S4TYB1_RALSL</name>
<keyword evidence="1" id="KW-0347">Helicase</keyword>
<keyword evidence="1" id="KW-0378">Hydrolase</keyword>
<dbReference type="GO" id="GO:0004386">
    <property type="term" value="F:helicase activity"/>
    <property type="evidence" value="ECO:0007669"/>
    <property type="project" value="UniProtKB-KW"/>
</dbReference>
<protein>
    <submittedName>
        <fullName evidence="1">Putative Replicative DNA helicase</fullName>
    </submittedName>
</protein>
<organism evidence="1">
    <name type="scientific">Ralstonia solanacearum</name>
    <name type="common">Pseudomonas solanacearum</name>
    <dbReference type="NCBI Taxonomy" id="305"/>
    <lineage>
        <taxon>Bacteria</taxon>
        <taxon>Pseudomonadati</taxon>
        <taxon>Pseudomonadota</taxon>
        <taxon>Betaproteobacteria</taxon>
        <taxon>Burkholderiales</taxon>
        <taxon>Burkholderiaceae</taxon>
        <taxon>Ralstonia</taxon>
        <taxon>Ralstonia solanacearum species complex</taxon>
    </lineage>
</organism>
<sequence>MSLDVTLLRLLRKREQYDRLHRAVPENGVDAKTRTVLADFGAYFKANPGINVIDPVQFQTFFALRHPKLNQEQLAIYGATIKETAQPAPPGTEDGILERLVSVATATKLQSMLEQYDDGEVDLTSALRIIADRHEDWMLRKKVHPKVRDRIEDILKEEKDDRGFHWRLNCLNESMRPLRSGDFGIVAARVDTGKSSFFASELSFMARQVDEVYPGEDRNIIVLNNEGPGKRLKQRFYNAVLQRDTSGLVQLSESGTIYEKYVDAQGGRDLFFVFDVHDYSMTQLEDIVKDTNPAIVVVDMLDNVQCDAVASNGGTRTDQLLEAMYQRARIWAVKHDCAVIATSQLSAEAEGVSYPTLAMLANSKTGKAGAADFVLTLGRSHAEGLDNTRFIGLPKNKKRRDGGKQDPKREVYFDTGKSLFNDPTI</sequence>
<dbReference type="EMBL" id="LN899819">
    <property type="protein sequence ID" value="CUV14661.1"/>
    <property type="molecule type" value="Genomic_DNA"/>
</dbReference>
<dbReference type="Pfam" id="PF13481">
    <property type="entry name" value="AAA_25"/>
    <property type="match status" value="1"/>
</dbReference>
<dbReference type="AlphaFoldDB" id="A0A0S4TYB1"/>